<organism evidence="2 3">
    <name type="scientific">Tissierella pigra</name>
    <dbReference type="NCBI Taxonomy" id="2607614"/>
    <lineage>
        <taxon>Bacteria</taxon>
        <taxon>Bacillati</taxon>
        <taxon>Bacillota</taxon>
        <taxon>Tissierellia</taxon>
        <taxon>Tissierellales</taxon>
        <taxon>Tissierellaceae</taxon>
        <taxon>Tissierella</taxon>
    </lineage>
</organism>
<dbReference type="GO" id="GO:0016051">
    <property type="term" value="P:carbohydrate biosynthetic process"/>
    <property type="evidence" value="ECO:0007669"/>
    <property type="project" value="InterPro"/>
</dbReference>
<dbReference type="SUPFAM" id="SSF51269">
    <property type="entry name" value="AFP III-like domain"/>
    <property type="match status" value="1"/>
</dbReference>
<dbReference type="CDD" id="cd11615">
    <property type="entry name" value="SAF_NeuB_like"/>
    <property type="match status" value="1"/>
</dbReference>
<dbReference type="InterPro" id="IPR013785">
    <property type="entry name" value="Aldolase_TIM"/>
</dbReference>
<dbReference type="GO" id="GO:0047444">
    <property type="term" value="F:N-acylneuraminate-9-phosphate synthase activity"/>
    <property type="evidence" value="ECO:0007669"/>
    <property type="project" value="TreeGrafter"/>
</dbReference>
<dbReference type="Pfam" id="PF08666">
    <property type="entry name" value="SAF"/>
    <property type="match status" value="1"/>
</dbReference>
<dbReference type="InterPro" id="IPR006190">
    <property type="entry name" value="SAF_AFP_Neu5Ac"/>
</dbReference>
<dbReference type="InterPro" id="IPR057736">
    <property type="entry name" value="SAF_PseI/NeuA/NeuB"/>
</dbReference>
<comment type="caution">
    <text evidence="2">The sequence shown here is derived from an EMBL/GenBank/DDBJ whole genome shotgun (WGS) entry which is preliminary data.</text>
</comment>
<dbReference type="InterPro" id="IPR013132">
    <property type="entry name" value="PseI/NeuA/B-like_N"/>
</dbReference>
<evidence type="ECO:0000313" key="2">
    <source>
        <dbReference type="EMBL" id="MSU00117.1"/>
    </source>
</evidence>
<evidence type="ECO:0000313" key="3">
    <source>
        <dbReference type="Proteomes" id="UP000469523"/>
    </source>
</evidence>
<dbReference type="Gene3D" id="3.20.20.70">
    <property type="entry name" value="Aldolase class I"/>
    <property type="match status" value="1"/>
</dbReference>
<dbReference type="SMART" id="SM00858">
    <property type="entry name" value="SAF"/>
    <property type="match status" value="1"/>
</dbReference>
<dbReference type="EC" id="2.5.1.97" evidence="2"/>
<dbReference type="SUPFAM" id="SSF51569">
    <property type="entry name" value="Aldolase"/>
    <property type="match status" value="1"/>
</dbReference>
<keyword evidence="2" id="KW-0808">Transferase</keyword>
<dbReference type="NCBIfam" id="TIGR03586">
    <property type="entry name" value="PseI"/>
    <property type="match status" value="1"/>
</dbReference>
<proteinExistence type="predicted"/>
<dbReference type="EMBL" id="VUNQ01000002">
    <property type="protein sequence ID" value="MSU00117.1"/>
    <property type="molecule type" value="Genomic_DNA"/>
</dbReference>
<accession>A0A6N7XQU5</accession>
<sequence length="338" mass="37918">MFDNHIYIVAELSANHGQDIQIAKDTIKAIKEAGADAVKLQTYTADTITIDCDNEYFQIKQGTLWDGTTLYKLYQEAYTPWEWHKELFNYGKEVGITIFSSPFDKTAVDLLESLNTPAYKIASFEITDIPLIEYIASKGKPVIISTGIATIGEIKEAVDTCKKMGNYDITLLKCTSSYPAPYEDMNILTIPNMKQTFGVNVGLSDHSMGSTVAIGAVALGAKFIEKHVILDRSIGGPDAEFSMEIDEFKTMVEEIRKLEKALGNIDYNLTDKVIKNRSFSRSLFFTEDIKVGEIITEKNMKSIRPGYGIHPRHYNEILGKKVIKDIKRGTPVDWSLIE</sequence>
<reference evidence="2 3" key="1">
    <citation type="submission" date="2019-09" db="EMBL/GenBank/DDBJ databases">
        <title>In-depth cultivation of the pig gut microbiome towards novel bacterial diversity and tailored functional studies.</title>
        <authorList>
            <person name="Wylensek D."/>
            <person name="Hitch T.C.A."/>
            <person name="Clavel T."/>
        </authorList>
    </citation>
    <scope>NUCLEOTIDE SEQUENCE [LARGE SCALE GENOMIC DNA]</scope>
    <source>
        <strain evidence="2 3">WCA3-693-APC-4?</strain>
    </source>
</reference>
<evidence type="ECO:0000259" key="1">
    <source>
        <dbReference type="PROSITE" id="PS50844"/>
    </source>
</evidence>
<dbReference type="InterPro" id="IPR020030">
    <property type="entry name" value="Pseudaminic_synth_PseI"/>
</dbReference>
<name>A0A6N7XQU5_9FIRM</name>
<gene>
    <name evidence="2" type="primary">pseI</name>
    <name evidence="2" type="ORF">FYJ83_01375</name>
</gene>
<dbReference type="Gene3D" id="3.90.1210.10">
    <property type="entry name" value="Antifreeze-like/N-acetylneuraminic acid synthase C-terminal domain"/>
    <property type="match status" value="1"/>
</dbReference>
<dbReference type="Proteomes" id="UP000469523">
    <property type="component" value="Unassembled WGS sequence"/>
</dbReference>
<feature type="domain" description="AFP-like" evidence="1">
    <location>
        <begin position="282"/>
        <end position="338"/>
    </location>
</feature>
<dbReference type="PROSITE" id="PS50844">
    <property type="entry name" value="AFP_LIKE"/>
    <property type="match status" value="1"/>
</dbReference>
<dbReference type="InterPro" id="IPR036732">
    <property type="entry name" value="AFP_Neu5c_C_sf"/>
</dbReference>
<protein>
    <submittedName>
        <fullName evidence="2">Pseudaminic acid synthase</fullName>
        <ecNumber evidence="2">2.5.1.97</ecNumber>
    </submittedName>
</protein>
<dbReference type="AlphaFoldDB" id="A0A6N7XQU5"/>
<dbReference type="InterPro" id="IPR013974">
    <property type="entry name" value="SAF"/>
</dbReference>
<dbReference type="PANTHER" id="PTHR42966:SF2">
    <property type="entry name" value="PSEUDAMINIC ACID SYNTHASE"/>
    <property type="match status" value="1"/>
</dbReference>
<dbReference type="RefSeq" id="WP_154438355.1">
    <property type="nucleotide sequence ID" value="NZ_VUNQ01000002.1"/>
</dbReference>
<dbReference type="PANTHER" id="PTHR42966">
    <property type="entry name" value="N-ACETYLNEURAMINATE SYNTHASE"/>
    <property type="match status" value="1"/>
</dbReference>
<dbReference type="InterPro" id="IPR051690">
    <property type="entry name" value="PseI-like"/>
</dbReference>
<dbReference type="Pfam" id="PF03102">
    <property type="entry name" value="NeuB"/>
    <property type="match status" value="1"/>
</dbReference>
<keyword evidence="3" id="KW-1185">Reference proteome</keyword>